<keyword evidence="3" id="KW-1185">Reference proteome</keyword>
<keyword evidence="1" id="KW-1133">Transmembrane helix</keyword>
<dbReference type="InterPro" id="IPR021434">
    <property type="entry name" value="DUF3082"/>
</dbReference>
<sequence>MSDENLTQQTEAQTQVQSSPLRCVIGAMISGALGYGLYSLMIATATSFATKPIHSDNVIVLKLSSAVRTLVVGVMALGTAVFAIVAIGLLALGVQLLVQQMTKQKS</sequence>
<dbReference type="Proteomes" id="UP000503129">
    <property type="component" value="Chromosome"/>
</dbReference>
<evidence type="ECO:0000256" key="1">
    <source>
        <dbReference type="SAM" id="Phobius"/>
    </source>
</evidence>
<evidence type="ECO:0000313" key="2">
    <source>
        <dbReference type="EMBL" id="QDL10620.1"/>
    </source>
</evidence>
<dbReference type="EMBL" id="CP030118">
    <property type="protein sequence ID" value="QDL10620.1"/>
    <property type="molecule type" value="Genomic_DNA"/>
</dbReference>
<dbReference type="AlphaFoldDB" id="A0A856MKE0"/>
<dbReference type="RefSeq" id="WP_171977322.1">
    <property type="nucleotide sequence ID" value="NZ_CAWOXK010000001.1"/>
</dbReference>
<reference evidence="2 3" key="1">
    <citation type="submission" date="2018-06" db="EMBL/GenBank/DDBJ databases">
        <title>Comparative genomics of Brasilonema spp. strains.</title>
        <authorList>
            <person name="Alvarenga D.O."/>
            <person name="Fiore M.F."/>
            <person name="Varani A.M."/>
        </authorList>
    </citation>
    <scope>NUCLEOTIDE SEQUENCE [LARGE SCALE GENOMIC DNA]</scope>
    <source>
        <strain evidence="2 3">CENA114</strain>
    </source>
</reference>
<name>A0A856MKE0_9CYAN</name>
<feature type="transmembrane region" description="Helical" evidence="1">
    <location>
        <begin position="21"/>
        <end position="50"/>
    </location>
</feature>
<gene>
    <name evidence="2" type="ORF">DP114_24395</name>
</gene>
<protein>
    <submittedName>
        <fullName evidence="2">DUF3082 domain-containing protein</fullName>
    </submittedName>
</protein>
<dbReference type="PANTHER" id="PTHR35733">
    <property type="entry name" value="OS02G0307800 PROTEIN"/>
    <property type="match status" value="1"/>
</dbReference>
<proteinExistence type="predicted"/>
<feature type="transmembrane region" description="Helical" evidence="1">
    <location>
        <begin position="70"/>
        <end position="98"/>
    </location>
</feature>
<accession>A0A856MKE0</accession>
<evidence type="ECO:0000313" key="3">
    <source>
        <dbReference type="Proteomes" id="UP000503129"/>
    </source>
</evidence>
<organism evidence="2 3">
    <name type="scientific">Brasilonema sennae CENA114</name>
    <dbReference type="NCBI Taxonomy" id="415709"/>
    <lineage>
        <taxon>Bacteria</taxon>
        <taxon>Bacillati</taxon>
        <taxon>Cyanobacteriota</taxon>
        <taxon>Cyanophyceae</taxon>
        <taxon>Nostocales</taxon>
        <taxon>Scytonemataceae</taxon>
        <taxon>Brasilonema</taxon>
        <taxon>Bromeliae group (in: Brasilonema)</taxon>
    </lineage>
</organism>
<keyword evidence="1" id="KW-0472">Membrane</keyword>
<dbReference type="PANTHER" id="PTHR35733:SF1">
    <property type="entry name" value="OS02G0307800 PROTEIN"/>
    <property type="match status" value="1"/>
</dbReference>
<keyword evidence="1" id="KW-0812">Transmembrane</keyword>
<dbReference type="KEGG" id="bsen:DP114_24395"/>
<dbReference type="Pfam" id="PF11282">
    <property type="entry name" value="DUF3082"/>
    <property type="match status" value="1"/>
</dbReference>